<dbReference type="InterPro" id="IPR034122">
    <property type="entry name" value="Retropepsin-like_bacterial"/>
</dbReference>
<dbReference type="InterPro" id="IPR001995">
    <property type="entry name" value="Peptidase_A2_cat"/>
</dbReference>
<name>A0A7W7A9P2_9SPHN</name>
<dbReference type="PROSITE" id="PS50175">
    <property type="entry name" value="ASP_PROT_RETROV"/>
    <property type="match status" value="1"/>
</dbReference>
<dbReference type="GO" id="GO:0004190">
    <property type="term" value="F:aspartic-type endopeptidase activity"/>
    <property type="evidence" value="ECO:0007669"/>
    <property type="project" value="InterPro"/>
</dbReference>
<dbReference type="Gene3D" id="2.40.70.10">
    <property type="entry name" value="Acid Proteases"/>
    <property type="match status" value="2"/>
</dbReference>
<comment type="caution">
    <text evidence="4">The sequence shown here is derived from an EMBL/GenBank/DDBJ whole genome shotgun (WGS) entry which is preliminary data.</text>
</comment>
<evidence type="ECO:0000256" key="1">
    <source>
        <dbReference type="ARBA" id="ARBA00022801"/>
    </source>
</evidence>
<feature type="signal peptide" evidence="2">
    <location>
        <begin position="1"/>
        <end position="35"/>
    </location>
</feature>
<sequence length="327" mass="34750">MLPVRAPTHKRSAFAKAAAQACAACLAIAFPFQQAAAQSAAPAPLSPADELVQIQRDTHNRMTVPVKIGASGPYEFLIDTGSERTVLSRQVANALGMPIAGNGMVVGVAGSQAVQLVDVDEISLGKRTYYTLSAPLLDADHIGADGIVGLDSLQDQRVLIDFHANRMTIGDAASLGGTRGFEIVVKAKRRSGQLIMTNAIVDGVATDIVLDTGSDSSIGNPALRNALTRRRKAEQTVLFSVTGQSVNAELIMASTIDIAGLQLNNTWLAFADSPAFHRLGLVKRPAMLLGMAQLRMFRRVAIDFATRRVLFDLPVGVAGLDPHRTVF</sequence>
<protein>
    <submittedName>
        <fullName evidence="4">Putative aspartyl protease</fullName>
    </submittedName>
</protein>
<reference evidence="4 5" key="1">
    <citation type="submission" date="2020-08" db="EMBL/GenBank/DDBJ databases">
        <title>Genomic Encyclopedia of Type Strains, Phase IV (KMG-IV): sequencing the most valuable type-strain genomes for metagenomic binning, comparative biology and taxonomic classification.</title>
        <authorList>
            <person name="Goeker M."/>
        </authorList>
    </citation>
    <scope>NUCLEOTIDE SEQUENCE [LARGE SCALE GENOMIC DNA]</scope>
    <source>
        <strain evidence="4 5">DSM 17507</strain>
    </source>
</reference>
<feature type="domain" description="Peptidase A2" evidence="3">
    <location>
        <begin position="74"/>
        <end position="152"/>
    </location>
</feature>
<keyword evidence="5" id="KW-1185">Reference proteome</keyword>
<dbReference type="PROSITE" id="PS00141">
    <property type="entry name" value="ASP_PROTEASE"/>
    <property type="match status" value="2"/>
</dbReference>
<evidence type="ECO:0000313" key="4">
    <source>
        <dbReference type="EMBL" id="MBB4612984.1"/>
    </source>
</evidence>
<keyword evidence="1" id="KW-0378">Hydrolase</keyword>
<proteinExistence type="predicted"/>
<evidence type="ECO:0000259" key="3">
    <source>
        <dbReference type="PROSITE" id="PS50175"/>
    </source>
</evidence>
<keyword evidence="2" id="KW-0732">Signal</keyword>
<feature type="chain" id="PRO_5031439654" evidence="2">
    <location>
        <begin position="36"/>
        <end position="327"/>
    </location>
</feature>
<dbReference type="RefSeq" id="WP_144907402.1">
    <property type="nucleotide sequence ID" value="NZ_JACHOA010000002.1"/>
</dbReference>
<dbReference type="GO" id="GO:0006508">
    <property type="term" value="P:proteolysis"/>
    <property type="evidence" value="ECO:0007669"/>
    <property type="project" value="UniProtKB-KW"/>
</dbReference>
<keyword evidence="4" id="KW-0645">Protease</keyword>
<organism evidence="4 5">
    <name type="scientific">Novosphingobium taihuense</name>
    <dbReference type="NCBI Taxonomy" id="260085"/>
    <lineage>
        <taxon>Bacteria</taxon>
        <taxon>Pseudomonadati</taxon>
        <taxon>Pseudomonadota</taxon>
        <taxon>Alphaproteobacteria</taxon>
        <taxon>Sphingomonadales</taxon>
        <taxon>Sphingomonadaceae</taxon>
        <taxon>Novosphingobium</taxon>
    </lineage>
</organism>
<dbReference type="CDD" id="cd05483">
    <property type="entry name" value="retropepsin_like_bacteria"/>
    <property type="match status" value="1"/>
</dbReference>
<accession>A0A7W7A9P2</accession>
<dbReference type="AlphaFoldDB" id="A0A7W7A9P2"/>
<dbReference type="OrthoDB" id="107347at2"/>
<evidence type="ECO:0000313" key="5">
    <source>
        <dbReference type="Proteomes" id="UP000538566"/>
    </source>
</evidence>
<dbReference type="Pfam" id="PF13650">
    <property type="entry name" value="Asp_protease_2"/>
    <property type="match status" value="2"/>
</dbReference>
<evidence type="ECO:0000256" key="2">
    <source>
        <dbReference type="SAM" id="SignalP"/>
    </source>
</evidence>
<dbReference type="InterPro" id="IPR021109">
    <property type="entry name" value="Peptidase_aspartic_dom_sf"/>
</dbReference>
<dbReference type="EMBL" id="JACHOA010000002">
    <property type="protein sequence ID" value="MBB4612984.1"/>
    <property type="molecule type" value="Genomic_DNA"/>
</dbReference>
<dbReference type="Proteomes" id="UP000538566">
    <property type="component" value="Unassembled WGS sequence"/>
</dbReference>
<gene>
    <name evidence="4" type="ORF">GGR37_001243</name>
</gene>
<dbReference type="InterPro" id="IPR001969">
    <property type="entry name" value="Aspartic_peptidase_AS"/>
</dbReference>
<dbReference type="SUPFAM" id="SSF50630">
    <property type="entry name" value="Acid proteases"/>
    <property type="match status" value="2"/>
</dbReference>